<sequence length="54" mass="6020">MNTTPQTISNYERMGIKDVDVENEISSILGVDLSEETEENGLADLVREVCCLNM</sequence>
<organism evidence="1 2">
    <name type="scientific">Pseudobutyrivibrio ruminis</name>
    <dbReference type="NCBI Taxonomy" id="46206"/>
    <lineage>
        <taxon>Bacteria</taxon>
        <taxon>Bacillati</taxon>
        <taxon>Bacillota</taxon>
        <taxon>Clostridia</taxon>
        <taxon>Lachnospirales</taxon>
        <taxon>Lachnospiraceae</taxon>
        <taxon>Pseudobutyrivibrio</taxon>
    </lineage>
</organism>
<gene>
    <name evidence="1" type="ORF">SAMN02910377_01646</name>
</gene>
<name>A0A1H7JCJ6_9FIRM</name>
<protein>
    <submittedName>
        <fullName evidence="1">Uncharacterized protein</fullName>
    </submittedName>
</protein>
<accession>A0A1H7JCJ6</accession>
<dbReference type="Proteomes" id="UP000182321">
    <property type="component" value="Unassembled WGS sequence"/>
</dbReference>
<proteinExistence type="predicted"/>
<dbReference type="EMBL" id="FNZX01000009">
    <property type="protein sequence ID" value="SEK72333.1"/>
    <property type="molecule type" value="Genomic_DNA"/>
</dbReference>
<dbReference type="AlphaFoldDB" id="A0A1H7JCJ6"/>
<evidence type="ECO:0000313" key="2">
    <source>
        <dbReference type="Proteomes" id="UP000182321"/>
    </source>
</evidence>
<keyword evidence="2" id="KW-1185">Reference proteome</keyword>
<reference evidence="2" key="1">
    <citation type="submission" date="2016-10" db="EMBL/GenBank/DDBJ databases">
        <authorList>
            <person name="Varghese N."/>
        </authorList>
    </citation>
    <scope>NUCLEOTIDE SEQUENCE [LARGE SCALE GENOMIC DNA]</scope>
    <source>
        <strain evidence="2">ACV-9</strain>
    </source>
</reference>
<evidence type="ECO:0000313" key="1">
    <source>
        <dbReference type="EMBL" id="SEK72333.1"/>
    </source>
</evidence>